<keyword evidence="3" id="KW-1185">Reference proteome</keyword>
<evidence type="ECO:0000313" key="2">
    <source>
        <dbReference type="EMBL" id="KAK8893341.1"/>
    </source>
</evidence>
<accession>A0ABR2KRA4</accession>
<evidence type="ECO:0008006" key="4">
    <source>
        <dbReference type="Google" id="ProtNLM"/>
    </source>
</evidence>
<dbReference type="Proteomes" id="UP001470230">
    <property type="component" value="Unassembled WGS sequence"/>
</dbReference>
<gene>
    <name evidence="2" type="ORF">M9Y10_021758</name>
</gene>
<comment type="caution">
    <text evidence="2">The sequence shown here is derived from an EMBL/GenBank/DDBJ whole genome shotgun (WGS) entry which is preliminary data.</text>
</comment>
<reference evidence="2 3" key="1">
    <citation type="submission" date="2024-04" db="EMBL/GenBank/DDBJ databases">
        <title>Tritrichomonas musculus Genome.</title>
        <authorList>
            <person name="Alves-Ferreira E."/>
            <person name="Grigg M."/>
            <person name="Lorenzi H."/>
            <person name="Galac M."/>
        </authorList>
    </citation>
    <scope>NUCLEOTIDE SEQUENCE [LARGE SCALE GENOMIC DNA]</scope>
    <source>
        <strain evidence="2 3">EAF2021</strain>
    </source>
</reference>
<proteinExistence type="predicted"/>
<sequence>MKNSPIQTVKDPETFFPIVTKYFQEKGVIKHLQAKFLVEISKAVHNSNKRQLAPMKAKLVKKGVSSEFAIQFVLHYLKKKNLELTLKCGEIELPNFFIIYQTTTTISSKLKLQRSPPDWLTEVLVDYKEKNIPNTQRKEKLNSNISNSHSDDFDSENSFDKILNSQNENEMNEDEYYSDDAVTLLPFKNHQAANKSKLNASKNSKLLLNDMDSNSNSS</sequence>
<feature type="region of interest" description="Disordered" evidence="1">
    <location>
        <begin position="135"/>
        <end position="158"/>
    </location>
</feature>
<protein>
    <recommendedName>
        <fullName evidence="4">LisH domain-containing protein</fullName>
    </recommendedName>
</protein>
<organism evidence="2 3">
    <name type="scientific">Tritrichomonas musculus</name>
    <dbReference type="NCBI Taxonomy" id="1915356"/>
    <lineage>
        <taxon>Eukaryota</taxon>
        <taxon>Metamonada</taxon>
        <taxon>Parabasalia</taxon>
        <taxon>Tritrichomonadida</taxon>
        <taxon>Tritrichomonadidae</taxon>
        <taxon>Tritrichomonas</taxon>
    </lineage>
</organism>
<dbReference type="EMBL" id="JAPFFF010000003">
    <property type="protein sequence ID" value="KAK8893341.1"/>
    <property type="molecule type" value="Genomic_DNA"/>
</dbReference>
<evidence type="ECO:0000256" key="1">
    <source>
        <dbReference type="SAM" id="MobiDB-lite"/>
    </source>
</evidence>
<name>A0ABR2KRA4_9EUKA</name>
<evidence type="ECO:0000313" key="3">
    <source>
        <dbReference type="Proteomes" id="UP001470230"/>
    </source>
</evidence>